<organism evidence="2 3">
    <name type="scientific">Aquipluma nitroreducens</name>
    <dbReference type="NCBI Taxonomy" id="2010828"/>
    <lineage>
        <taxon>Bacteria</taxon>
        <taxon>Pseudomonadati</taxon>
        <taxon>Bacteroidota</taxon>
        <taxon>Bacteroidia</taxon>
        <taxon>Marinilabiliales</taxon>
        <taxon>Prolixibacteraceae</taxon>
        <taxon>Aquipluma</taxon>
    </lineage>
</organism>
<feature type="domain" description="START-like" evidence="1">
    <location>
        <begin position="8"/>
        <end position="133"/>
    </location>
</feature>
<dbReference type="Pfam" id="PF19569">
    <property type="entry name" value="START_2"/>
    <property type="match status" value="1"/>
</dbReference>
<dbReference type="SUPFAM" id="SSF55961">
    <property type="entry name" value="Bet v1-like"/>
    <property type="match status" value="1"/>
</dbReference>
<evidence type="ECO:0000259" key="1">
    <source>
        <dbReference type="Pfam" id="PF19569"/>
    </source>
</evidence>
<gene>
    <name evidence="2" type="ORF">AQPE_3327</name>
</gene>
<protein>
    <recommendedName>
        <fullName evidence="1">START-like domain-containing protein</fullName>
    </recommendedName>
</protein>
<dbReference type="InterPro" id="IPR045736">
    <property type="entry name" value="START_2"/>
</dbReference>
<name>A0A5K7SC49_9BACT</name>
<dbReference type="Proteomes" id="UP001193389">
    <property type="component" value="Chromosome"/>
</dbReference>
<dbReference type="InterPro" id="IPR023393">
    <property type="entry name" value="START-like_dom_sf"/>
</dbReference>
<dbReference type="KEGG" id="anf:AQPE_3327"/>
<keyword evidence="3" id="KW-1185">Reference proteome</keyword>
<evidence type="ECO:0000313" key="3">
    <source>
        <dbReference type="Proteomes" id="UP001193389"/>
    </source>
</evidence>
<dbReference type="AlphaFoldDB" id="A0A5K7SC49"/>
<evidence type="ECO:0000313" key="2">
    <source>
        <dbReference type="EMBL" id="BBE19153.1"/>
    </source>
</evidence>
<reference evidence="2" key="1">
    <citation type="journal article" date="2020" name="Int. J. Syst. Evol. Microbiol.">
        <title>Aquipluma nitroreducens gen. nov. sp. nov., a novel facultatively anaerobic bacterium isolated from a freshwater lake.</title>
        <authorList>
            <person name="Watanabe M."/>
            <person name="Kojima H."/>
            <person name="Fukui M."/>
        </authorList>
    </citation>
    <scope>NUCLEOTIDE SEQUENCE</scope>
    <source>
        <strain evidence="2">MeG22</strain>
    </source>
</reference>
<proteinExistence type="predicted"/>
<sequence length="134" mass="15562">MQKIKEPMAEKTQIQLEYTVNCSPKVLFNRLSTASGLTEWFADDVRVKGNLFTFIWGDASQTAEKKIHRENKMVRFEWVGDDADELYFEFIINQDDLTNDVSLTIIDFAEEDEIHETSNLWDTQVSKLKHLLGS</sequence>
<dbReference type="Gene3D" id="3.30.530.20">
    <property type="match status" value="1"/>
</dbReference>
<accession>A0A5K7SC49</accession>
<dbReference type="EMBL" id="AP018694">
    <property type="protein sequence ID" value="BBE19153.1"/>
    <property type="molecule type" value="Genomic_DNA"/>
</dbReference>